<accession>A0A3M7QGS5</accession>
<reference evidence="2 3" key="1">
    <citation type="journal article" date="2018" name="Sci. Rep.">
        <title>Genomic signatures of local adaptation to the degree of environmental predictability in rotifers.</title>
        <authorList>
            <person name="Franch-Gras L."/>
            <person name="Hahn C."/>
            <person name="Garcia-Roger E.M."/>
            <person name="Carmona M.J."/>
            <person name="Serra M."/>
            <person name="Gomez A."/>
        </authorList>
    </citation>
    <scope>NUCLEOTIDE SEQUENCE [LARGE SCALE GENOMIC DNA]</scope>
    <source>
        <strain evidence="2">HYR1</strain>
    </source>
</reference>
<evidence type="ECO:0000313" key="2">
    <source>
        <dbReference type="EMBL" id="RNA10138.1"/>
    </source>
</evidence>
<dbReference type="AlphaFoldDB" id="A0A3M7QGS5"/>
<name>A0A3M7QGS5_BRAPC</name>
<sequence>MVKNKKLILFVLIAMLSKSKFAGKEIPFFKNLFPCSIIVDLLGLQKKEFSEILNNISND</sequence>
<comment type="caution">
    <text evidence="2">The sequence shown here is derived from an EMBL/GenBank/DDBJ whole genome shotgun (WGS) entry which is preliminary data.</text>
</comment>
<keyword evidence="1" id="KW-0732">Signal</keyword>
<feature type="chain" id="PRO_5018058845" evidence="1">
    <location>
        <begin position="24"/>
        <end position="59"/>
    </location>
</feature>
<protein>
    <submittedName>
        <fullName evidence="2">Uncharacterized protein</fullName>
    </submittedName>
</protein>
<organism evidence="2 3">
    <name type="scientific">Brachionus plicatilis</name>
    <name type="common">Marine rotifer</name>
    <name type="synonym">Brachionus muelleri</name>
    <dbReference type="NCBI Taxonomy" id="10195"/>
    <lineage>
        <taxon>Eukaryota</taxon>
        <taxon>Metazoa</taxon>
        <taxon>Spiralia</taxon>
        <taxon>Gnathifera</taxon>
        <taxon>Rotifera</taxon>
        <taxon>Eurotatoria</taxon>
        <taxon>Monogononta</taxon>
        <taxon>Pseudotrocha</taxon>
        <taxon>Ploima</taxon>
        <taxon>Brachionidae</taxon>
        <taxon>Brachionus</taxon>
    </lineage>
</organism>
<gene>
    <name evidence="2" type="ORF">BpHYR1_051093</name>
</gene>
<evidence type="ECO:0000256" key="1">
    <source>
        <dbReference type="SAM" id="SignalP"/>
    </source>
</evidence>
<dbReference type="EMBL" id="REGN01006290">
    <property type="protein sequence ID" value="RNA10138.1"/>
    <property type="molecule type" value="Genomic_DNA"/>
</dbReference>
<dbReference type="Proteomes" id="UP000276133">
    <property type="component" value="Unassembled WGS sequence"/>
</dbReference>
<feature type="signal peptide" evidence="1">
    <location>
        <begin position="1"/>
        <end position="23"/>
    </location>
</feature>
<keyword evidence="3" id="KW-1185">Reference proteome</keyword>
<evidence type="ECO:0000313" key="3">
    <source>
        <dbReference type="Proteomes" id="UP000276133"/>
    </source>
</evidence>
<proteinExistence type="predicted"/>